<dbReference type="InterPro" id="IPR029016">
    <property type="entry name" value="GAF-like_dom_sf"/>
</dbReference>
<keyword evidence="1" id="KW-0805">Transcription regulation</keyword>
<dbReference type="EMBL" id="BAAAQG010000007">
    <property type="protein sequence ID" value="GAA1706907.1"/>
    <property type="molecule type" value="Genomic_DNA"/>
</dbReference>
<feature type="region of interest" description="Disordered" evidence="4">
    <location>
        <begin position="1"/>
        <end position="43"/>
    </location>
</feature>
<dbReference type="InterPro" id="IPR050707">
    <property type="entry name" value="HTH_MetabolicPath_Reg"/>
</dbReference>
<reference evidence="7 8" key="1">
    <citation type="journal article" date="2019" name="Int. J. Syst. Evol. Microbiol.">
        <title>The Global Catalogue of Microorganisms (GCM) 10K type strain sequencing project: providing services to taxonomists for standard genome sequencing and annotation.</title>
        <authorList>
            <consortium name="The Broad Institute Genomics Platform"/>
            <consortium name="The Broad Institute Genome Sequencing Center for Infectious Disease"/>
            <person name="Wu L."/>
            <person name="Ma J."/>
        </authorList>
    </citation>
    <scope>NUCLEOTIDE SEQUENCE [LARGE SCALE GENOMIC DNA]</scope>
    <source>
        <strain evidence="7 8">JCM 16002</strain>
    </source>
</reference>
<evidence type="ECO:0000256" key="2">
    <source>
        <dbReference type="ARBA" id="ARBA00023125"/>
    </source>
</evidence>
<feature type="compositionally biased region" description="Gly residues" evidence="4">
    <location>
        <begin position="19"/>
        <end position="29"/>
    </location>
</feature>
<evidence type="ECO:0000256" key="1">
    <source>
        <dbReference type="ARBA" id="ARBA00023015"/>
    </source>
</evidence>
<dbReference type="PROSITE" id="PS51077">
    <property type="entry name" value="HTH_ICLR"/>
    <property type="match status" value="1"/>
</dbReference>
<feature type="compositionally biased region" description="Basic and acidic residues" evidence="4">
    <location>
        <begin position="1"/>
        <end position="14"/>
    </location>
</feature>
<dbReference type="SMART" id="SM00346">
    <property type="entry name" value="HTH_ICLR"/>
    <property type="match status" value="1"/>
</dbReference>
<proteinExistence type="predicted"/>
<feature type="domain" description="HTH iclR-type" evidence="5">
    <location>
        <begin position="44"/>
        <end position="104"/>
    </location>
</feature>
<dbReference type="SUPFAM" id="SSF46785">
    <property type="entry name" value="Winged helix' DNA-binding domain"/>
    <property type="match status" value="1"/>
</dbReference>
<organism evidence="7 8">
    <name type="scientific">Dietzia cercidiphylli</name>
    <dbReference type="NCBI Taxonomy" id="498199"/>
    <lineage>
        <taxon>Bacteria</taxon>
        <taxon>Bacillati</taxon>
        <taxon>Actinomycetota</taxon>
        <taxon>Actinomycetes</taxon>
        <taxon>Mycobacteriales</taxon>
        <taxon>Dietziaceae</taxon>
        <taxon>Dietzia</taxon>
    </lineage>
</organism>
<evidence type="ECO:0000259" key="5">
    <source>
        <dbReference type="PROSITE" id="PS51077"/>
    </source>
</evidence>
<dbReference type="InterPro" id="IPR012794">
    <property type="entry name" value="PcaR_PcaU"/>
</dbReference>
<feature type="domain" description="IclR-ED" evidence="6">
    <location>
        <begin position="105"/>
        <end position="289"/>
    </location>
</feature>
<keyword evidence="3" id="KW-0804">Transcription</keyword>
<sequence>MTAEDGEHAADEARPGSGSAAGSGSGSGSGSVPTPERPPSPDFVQSLARGLAVITAFDADHPRQTLSEVARTTGLTRATARRFLHTLVELGYVDTAGSAFWLTPRVLDLGYSYLSAMPLTDLAQPHLERLSARLDESSSIAVLDGHDIVYVGRVQVRRIMNIGITIGTRFPAFATSMGRVLLAALPAEELDAHLAATDLRVRTPHGIADPDGLRAELAAVADRGWALVDQELEPGLRSLAAPVRDRHGRVVAALNVSTHAARYSIDQLRHELVPVVVDAARALSADLSTVTR</sequence>
<dbReference type="SUPFAM" id="SSF55781">
    <property type="entry name" value="GAF domain-like"/>
    <property type="match status" value="1"/>
</dbReference>
<dbReference type="Gene3D" id="3.30.450.40">
    <property type="match status" value="1"/>
</dbReference>
<dbReference type="InterPro" id="IPR036388">
    <property type="entry name" value="WH-like_DNA-bd_sf"/>
</dbReference>
<dbReference type="NCBIfam" id="TIGR02431">
    <property type="entry name" value="pcaR_pcaU"/>
    <property type="match status" value="1"/>
</dbReference>
<evidence type="ECO:0000313" key="7">
    <source>
        <dbReference type="EMBL" id="GAA1706907.1"/>
    </source>
</evidence>
<name>A0ABN2IKJ7_9ACTN</name>
<dbReference type="Pfam" id="PF01614">
    <property type="entry name" value="IclR_C"/>
    <property type="match status" value="1"/>
</dbReference>
<evidence type="ECO:0000256" key="3">
    <source>
        <dbReference type="ARBA" id="ARBA00023163"/>
    </source>
</evidence>
<protein>
    <submittedName>
        <fullName evidence="7">IclR family transcriptional regulator C-terminal domain-containing protein</fullName>
    </submittedName>
</protein>
<evidence type="ECO:0000256" key="4">
    <source>
        <dbReference type="SAM" id="MobiDB-lite"/>
    </source>
</evidence>
<dbReference type="PANTHER" id="PTHR30136">
    <property type="entry name" value="HELIX-TURN-HELIX TRANSCRIPTIONAL REGULATOR, ICLR FAMILY"/>
    <property type="match status" value="1"/>
</dbReference>
<accession>A0ABN2IKJ7</accession>
<dbReference type="InterPro" id="IPR014757">
    <property type="entry name" value="Tscrpt_reg_IclR_C"/>
</dbReference>
<comment type="caution">
    <text evidence="7">The sequence shown here is derived from an EMBL/GenBank/DDBJ whole genome shotgun (WGS) entry which is preliminary data.</text>
</comment>
<dbReference type="Pfam" id="PF09339">
    <property type="entry name" value="HTH_IclR"/>
    <property type="match status" value="1"/>
</dbReference>
<dbReference type="Proteomes" id="UP001500383">
    <property type="component" value="Unassembled WGS sequence"/>
</dbReference>
<dbReference type="InterPro" id="IPR036390">
    <property type="entry name" value="WH_DNA-bd_sf"/>
</dbReference>
<evidence type="ECO:0000259" key="6">
    <source>
        <dbReference type="PROSITE" id="PS51078"/>
    </source>
</evidence>
<keyword evidence="2" id="KW-0238">DNA-binding</keyword>
<dbReference type="PROSITE" id="PS51078">
    <property type="entry name" value="ICLR_ED"/>
    <property type="match status" value="1"/>
</dbReference>
<dbReference type="Gene3D" id="1.10.10.10">
    <property type="entry name" value="Winged helix-like DNA-binding domain superfamily/Winged helix DNA-binding domain"/>
    <property type="match status" value="1"/>
</dbReference>
<dbReference type="PANTHER" id="PTHR30136:SF34">
    <property type="entry name" value="TRANSCRIPTIONAL REGULATOR"/>
    <property type="match status" value="1"/>
</dbReference>
<evidence type="ECO:0000313" key="8">
    <source>
        <dbReference type="Proteomes" id="UP001500383"/>
    </source>
</evidence>
<gene>
    <name evidence="7" type="ORF">GCM10009831_15710</name>
</gene>
<dbReference type="InterPro" id="IPR005471">
    <property type="entry name" value="Tscrpt_reg_IclR_N"/>
</dbReference>
<keyword evidence="8" id="KW-1185">Reference proteome</keyword>